<sequence>MHAGPPTVADLRKVGRIKSQEIVAAIDFYLRDPTAGPYRFASGHRLDVAAIVASAISLEQVAHRSGPQENAFRIALATAVMAACPTPP</sequence>
<dbReference type="Proteomes" id="UP000012488">
    <property type="component" value="Chromosome"/>
</dbReference>
<evidence type="ECO:0000313" key="2">
    <source>
        <dbReference type="Proteomes" id="UP000012488"/>
    </source>
</evidence>
<dbReference type="RefSeq" id="WP_010687683.1">
    <property type="nucleotide sequence ID" value="NZ_CP043538.1"/>
</dbReference>
<organism evidence="1 2">
    <name type="scientific">Methylobacterium mesophilicum SR1.6/6</name>
    <dbReference type="NCBI Taxonomy" id="908290"/>
    <lineage>
        <taxon>Bacteria</taxon>
        <taxon>Pseudomonadati</taxon>
        <taxon>Pseudomonadota</taxon>
        <taxon>Alphaproteobacteria</taxon>
        <taxon>Hyphomicrobiales</taxon>
        <taxon>Methylobacteriaceae</taxon>
        <taxon>Methylobacterium</taxon>
    </lineage>
</organism>
<dbReference type="EMBL" id="CP043538">
    <property type="protein sequence ID" value="QGY03550.1"/>
    <property type="molecule type" value="Genomic_DNA"/>
</dbReference>
<reference evidence="1 2" key="1">
    <citation type="journal article" date="2012" name="Genet. Mol. Biol.">
        <title>Analysis of 16S rRNA and mxaF genes revealing insights into Methylobacterium niche-specific plant association.</title>
        <authorList>
            <person name="Dourado M.N."/>
            <person name="Andreote F.D."/>
            <person name="Dini-Andreote F."/>
            <person name="Conti R."/>
            <person name="Araujo J.M."/>
            <person name="Araujo W.L."/>
        </authorList>
    </citation>
    <scope>NUCLEOTIDE SEQUENCE [LARGE SCALE GENOMIC DNA]</scope>
    <source>
        <strain evidence="1 2">SR1.6/6</strain>
    </source>
</reference>
<proteinExistence type="predicted"/>
<evidence type="ECO:0000313" key="1">
    <source>
        <dbReference type="EMBL" id="QGY03550.1"/>
    </source>
</evidence>
<gene>
    <name evidence="1" type="ORF">MMSR116_17895</name>
</gene>
<dbReference type="AlphaFoldDB" id="A0A6B9FLV6"/>
<protein>
    <submittedName>
        <fullName evidence="1">Uncharacterized protein</fullName>
    </submittedName>
</protein>
<reference evidence="1 2" key="2">
    <citation type="journal article" date="2013" name="Genome Announc.">
        <title>Draft Genome Sequence of Methylobacterium mesophilicum Strain SR1.6/6, Isolated from Citrus sinensis.</title>
        <authorList>
            <person name="Marinho Almeida D."/>
            <person name="Dini-Andreote F."/>
            <person name="Camargo Neves A.A."/>
            <person name="Juca Ramos R.T."/>
            <person name="Andreote F.D."/>
            <person name="Carneiro A.R."/>
            <person name="Oliveira de Souza Lima A."/>
            <person name="Caracciolo Gomes de Sa P.H."/>
            <person name="Ribeiro Barbosa M.S."/>
            <person name="Araujo W.L."/>
            <person name="Silva A."/>
        </authorList>
    </citation>
    <scope>NUCLEOTIDE SEQUENCE [LARGE SCALE GENOMIC DNA]</scope>
    <source>
        <strain evidence="1 2">SR1.6/6</strain>
    </source>
</reference>
<name>A0A6B9FLV6_9HYPH</name>
<dbReference type="OrthoDB" id="8003682at2"/>
<accession>A0A6B9FLV6</accession>
<dbReference type="KEGG" id="mmes:MMSR116_17895"/>